<comment type="subunit">
    <text evidence="4">Homodimer.</text>
</comment>
<feature type="active site" description="Nucleophile" evidence="4 5">
    <location>
        <position position="55"/>
    </location>
</feature>
<accession>A0A1Y4LCS1</accession>
<protein>
    <recommendedName>
        <fullName evidence="4">tRNA pseudouridine synthase A</fullName>
        <ecNumber evidence="4">5.4.99.12</ecNumber>
    </recommendedName>
    <alternativeName>
        <fullName evidence="4">tRNA pseudouridine(38-40) synthase</fullName>
    </alternativeName>
    <alternativeName>
        <fullName evidence="4">tRNA pseudouridylate synthase I</fullName>
    </alternativeName>
    <alternativeName>
        <fullName evidence="4">tRNA-uridine isomerase I</fullName>
    </alternativeName>
</protein>
<dbReference type="FunFam" id="3.30.70.580:FF:000001">
    <property type="entry name" value="tRNA pseudouridine synthase A"/>
    <property type="match status" value="1"/>
</dbReference>
<dbReference type="GO" id="GO:0160147">
    <property type="term" value="F:tRNA pseudouridine(38-40) synthase activity"/>
    <property type="evidence" value="ECO:0007669"/>
    <property type="project" value="UniProtKB-EC"/>
</dbReference>
<dbReference type="Gene3D" id="3.30.70.660">
    <property type="entry name" value="Pseudouridine synthase I, catalytic domain, C-terminal subdomain"/>
    <property type="match status" value="1"/>
</dbReference>
<evidence type="ECO:0000313" key="9">
    <source>
        <dbReference type="EMBL" id="OUP53299.1"/>
    </source>
</evidence>
<name>A0A1Y4LCS1_9FIRM</name>
<comment type="caution">
    <text evidence="9">The sequence shown here is derived from an EMBL/GenBank/DDBJ whole genome shotgun (WGS) entry which is preliminary data.</text>
</comment>
<dbReference type="NCBIfam" id="TIGR00071">
    <property type="entry name" value="hisT_truA"/>
    <property type="match status" value="1"/>
</dbReference>
<dbReference type="InterPro" id="IPR020097">
    <property type="entry name" value="PsdUridine_synth_TruA_a/b_dom"/>
</dbReference>
<keyword evidence="2 4" id="KW-0819">tRNA processing</keyword>
<feature type="binding site" evidence="4 6">
    <location>
        <position position="113"/>
    </location>
    <ligand>
        <name>substrate</name>
    </ligand>
</feature>
<comment type="caution">
    <text evidence="4">Lacks conserved residue(s) required for the propagation of feature annotation.</text>
</comment>
<dbReference type="InterPro" id="IPR020103">
    <property type="entry name" value="PsdUridine_synth_cat_dom_sf"/>
</dbReference>
<dbReference type="InterPro" id="IPR001406">
    <property type="entry name" value="PsdUridine_synth_TruA"/>
</dbReference>
<evidence type="ECO:0000256" key="4">
    <source>
        <dbReference type="HAMAP-Rule" id="MF_00171"/>
    </source>
</evidence>
<reference evidence="10" key="1">
    <citation type="submission" date="2017-04" db="EMBL/GenBank/DDBJ databases">
        <title>Function of individual gut microbiota members based on whole genome sequencing of pure cultures obtained from chicken caecum.</title>
        <authorList>
            <person name="Medvecky M."/>
            <person name="Cejkova D."/>
            <person name="Polansky O."/>
            <person name="Karasova D."/>
            <person name="Kubasova T."/>
            <person name="Cizek A."/>
            <person name="Rychlik I."/>
        </authorList>
    </citation>
    <scope>NUCLEOTIDE SEQUENCE [LARGE SCALE GENOMIC DNA]</scope>
    <source>
        <strain evidence="10">An180</strain>
    </source>
</reference>
<dbReference type="PANTHER" id="PTHR11142">
    <property type="entry name" value="PSEUDOURIDYLATE SYNTHASE"/>
    <property type="match status" value="1"/>
</dbReference>
<dbReference type="GO" id="GO:0003723">
    <property type="term" value="F:RNA binding"/>
    <property type="evidence" value="ECO:0007669"/>
    <property type="project" value="InterPro"/>
</dbReference>
<evidence type="ECO:0000256" key="1">
    <source>
        <dbReference type="ARBA" id="ARBA00009375"/>
    </source>
</evidence>
<evidence type="ECO:0000313" key="10">
    <source>
        <dbReference type="Proteomes" id="UP000195897"/>
    </source>
</evidence>
<comment type="catalytic activity">
    <reaction evidence="4 7">
        <text>uridine(38/39/40) in tRNA = pseudouridine(38/39/40) in tRNA</text>
        <dbReference type="Rhea" id="RHEA:22376"/>
        <dbReference type="Rhea" id="RHEA-COMP:10085"/>
        <dbReference type="Rhea" id="RHEA-COMP:10087"/>
        <dbReference type="ChEBI" id="CHEBI:65314"/>
        <dbReference type="ChEBI" id="CHEBI:65315"/>
        <dbReference type="EC" id="5.4.99.12"/>
    </reaction>
</comment>
<dbReference type="CDD" id="cd02570">
    <property type="entry name" value="PseudoU_synth_EcTruA"/>
    <property type="match status" value="1"/>
</dbReference>
<organism evidence="9 10">
    <name type="scientific">Butyricicoccus pullicaecorum</name>
    <dbReference type="NCBI Taxonomy" id="501571"/>
    <lineage>
        <taxon>Bacteria</taxon>
        <taxon>Bacillati</taxon>
        <taxon>Bacillota</taxon>
        <taxon>Clostridia</taxon>
        <taxon>Eubacteriales</taxon>
        <taxon>Butyricicoccaceae</taxon>
        <taxon>Butyricicoccus</taxon>
    </lineage>
</organism>
<feature type="domain" description="Pseudouridine synthase I TruA alpha/beta" evidence="8">
    <location>
        <begin position="12"/>
        <end position="107"/>
    </location>
</feature>
<evidence type="ECO:0000256" key="7">
    <source>
        <dbReference type="RuleBase" id="RU003792"/>
    </source>
</evidence>
<dbReference type="Proteomes" id="UP000195897">
    <property type="component" value="Unassembled WGS sequence"/>
</dbReference>
<dbReference type="HAMAP" id="MF_00171">
    <property type="entry name" value="TruA"/>
    <property type="match status" value="1"/>
</dbReference>
<gene>
    <name evidence="4" type="primary">truA</name>
    <name evidence="9" type="ORF">B5F17_04650</name>
</gene>
<dbReference type="EC" id="5.4.99.12" evidence="4"/>
<dbReference type="InterPro" id="IPR020095">
    <property type="entry name" value="PsdUridine_synth_TruA_C"/>
</dbReference>
<evidence type="ECO:0000256" key="6">
    <source>
        <dbReference type="PIRSR" id="PIRSR001430-2"/>
    </source>
</evidence>
<sequence>MVNRMNIALSLSYVGTQYHGWQVQKNGASIQETVTNAINKLLGCDTYLSGVGRTDAGVHARRYVANFKADCRIPLDRLPLALGAQLPEDIAVNGAVQVPDDFDARFDCTKKEYAYYVYPSKMRDPFLTDRAYRYSYPLDAERMQKGAQFFVGKHDFNAVRSVGTPVKSTVRTIFWCEVDQNNDGLIRIRVCGDGFLYNMVRAISGTLLYVGSGKFEPEDVARILESCDREEAGPTLPACGLFMNRLWYDHTPELDVFRLSE</sequence>
<evidence type="ECO:0000256" key="3">
    <source>
        <dbReference type="ARBA" id="ARBA00023235"/>
    </source>
</evidence>
<comment type="function">
    <text evidence="4">Formation of pseudouridine at positions 38, 39 and 40 in the anticodon stem and loop of transfer RNAs.</text>
</comment>
<dbReference type="Pfam" id="PF01416">
    <property type="entry name" value="PseudoU_synth_1"/>
    <property type="match status" value="2"/>
</dbReference>
<dbReference type="EMBL" id="NFKK01000004">
    <property type="protein sequence ID" value="OUP53299.1"/>
    <property type="molecule type" value="Genomic_DNA"/>
</dbReference>
<dbReference type="InterPro" id="IPR020094">
    <property type="entry name" value="TruA/RsuA/RluB/E/F_N"/>
</dbReference>
<evidence type="ECO:0000256" key="5">
    <source>
        <dbReference type="PIRSR" id="PIRSR001430-1"/>
    </source>
</evidence>
<evidence type="ECO:0000259" key="8">
    <source>
        <dbReference type="Pfam" id="PF01416"/>
    </source>
</evidence>
<proteinExistence type="inferred from homology"/>
<dbReference type="SUPFAM" id="SSF55120">
    <property type="entry name" value="Pseudouridine synthase"/>
    <property type="match status" value="1"/>
</dbReference>
<dbReference type="AlphaFoldDB" id="A0A1Y4LCS1"/>
<dbReference type="Gene3D" id="3.30.70.580">
    <property type="entry name" value="Pseudouridine synthase I, catalytic domain, N-terminal subdomain"/>
    <property type="match status" value="1"/>
</dbReference>
<feature type="domain" description="Pseudouridine synthase I TruA alpha/beta" evidence="8">
    <location>
        <begin position="147"/>
        <end position="248"/>
    </location>
</feature>
<evidence type="ECO:0000256" key="2">
    <source>
        <dbReference type="ARBA" id="ARBA00022694"/>
    </source>
</evidence>
<keyword evidence="3 4" id="KW-0413">Isomerase</keyword>
<dbReference type="PANTHER" id="PTHR11142:SF0">
    <property type="entry name" value="TRNA PSEUDOURIDINE SYNTHASE-LIKE 1"/>
    <property type="match status" value="1"/>
</dbReference>
<dbReference type="PIRSF" id="PIRSF001430">
    <property type="entry name" value="tRNA_psdUrid_synth"/>
    <property type="match status" value="1"/>
</dbReference>
<dbReference type="GO" id="GO:0031119">
    <property type="term" value="P:tRNA pseudouridine synthesis"/>
    <property type="evidence" value="ECO:0007669"/>
    <property type="project" value="UniProtKB-UniRule"/>
</dbReference>
<comment type="similarity">
    <text evidence="1 4 7">Belongs to the tRNA pseudouridine synthase TruA family.</text>
</comment>